<dbReference type="FunFam" id="1.25.10.10:FF:000284">
    <property type="entry name" value="Serine/threonine-protein kinase TOR"/>
    <property type="match status" value="1"/>
</dbReference>
<dbReference type="STRING" id="4072.A0A2G3A8C9"/>
<proteinExistence type="predicted"/>
<sequence>MGSSSQAIRYPVATTGAGNIDALNRVLADLCTRSNPKDGAALTLRRLVEEEARYLSGEAFARFMDHLYERITTFIDSNEVSENLGTLRAIYELIDVTISENTSKVAKFSNYMRASFETKHDPEILVLASKVLGHLARSGGAMTADEVEHQVKVALEWLRGERIEYHRLAAVLILKEMAENASTVFNVHVPEFVDAIWVALRDPTLVVREKAIEALRACLRVIEKRETRWRVQWNTGEFMMSRYREVAEIVLRYLEHRDRLVRLSITSLLPRIAHFLRDRFVTNYLTICMNHILHVLKIPAERASGFIALGEMAGALDGELINYLPTITSHLRDAIAPCRGRPSLEALACVGNIAKAMGPTMEPHVRGLLDSMFSSGLSLTLVEALEQITESIPPLLLTIQNRLLECISAILSRSHHSMPRQSASGHDLLEFARESVVVYLEDEDGATRKDAALCC</sequence>
<comment type="caution">
    <text evidence="1">The sequence shown here is derived from an EMBL/GenBank/DDBJ whole genome shotgun (WGS) entry which is preliminary data.</text>
</comment>
<protein>
    <recommendedName>
        <fullName evidence="3">Serine/threonine-protein kinase TOR</fullName>
    </recommendedName>
</protein>
<evidence type="ECO:0008006" key="3">
    <source>
        <dbReference type="Google" id="ProtNLM"/>
    </source>
</evidence>
<dbReference type="PANTHER" id="PTHR11139:SF9">
    <property type="entry name" value="SERINE_THREONINE-PROTEIN KINASE MTOR"/>
    <property type="match status" value="1"/>
</dbReference>
<dbReference type="PANTHER" id="PTHR11139">
    <property type="entry name" value="ATAXIA TELANGIECTASIA MUTATED ATM -RELATED"/>
    <property type="match status" value="1"/>
</dbReference>
<dbReference type="SUPFAM" id="SSF48371">
    <property type="entry name" value="ARM repeat"/>
    <property type="match status" value="1"/>
</dbReference>
<dbReference type="OMA" id="IGACPVA"/>
<dbReference type="InterPro" id="IPR011989">
    <property type="entry name" value="ARM-like"/>
</dbReference>
<accession>A0A2G3A8C9</accession>
<reference evidence="1 2" key="2">
    <citation type="journal article" date="2017" name="Genome Biol.">
        <title>New reference genome sequences of hot pepper reveal the massive evolution of plant disease-resistance genes by retroduplication.</title>
        <authorList>
            <person name="Kim S."/>
            <person name="Park J."/>
            <person name="Yeom S.I."/>
            <person name="Kim Y.M."/>
            <person name="Seo E."/>
            <person name="Kim K.T."/>
            <person name="Kim M.S."/>
            <person name="Lee J.M."/>
            <person name="Cheong K."/>
            <person name="Shin H.S."/>
            <person name="Kim S.B."/>
            <person name="Han K."/>
            <person name="Lee J."/>
            <person name="Park M."/>
            <person name="Lee H.A."/>
            <person name="Lee H.Y."/>
            <person name="Lee Y."/>
            <person name="Oh S."/>
            <person name="Lee J.H."/>
            <person name="Choi E."/>
            <person name="Choi E."/>
            <person name="Lee S.E."/>
            <person name="Jeon J."/>
            <person name="Kim H."/>
            <person name="Choi G."/>
            <person name="Song H."/>
            <person name="Lee J."/>
            <person name="Lee S.C."/>
            <person name="Kwon J.K."/>
            <person name="Lee H.Y."/>
            <person name="Koo N."/>
            <person name="Hong Y."/>
            <person name="Kim R.W."/>
            <person name="Kang W.H."/>
            <person name="Huh J.H."/>
            <person name="Kang B.C."/>
            <person name="Yang T.J."/>
            <person name="Lee Y.H."/>
            <person name="Bennetzen J.L."/>
            <person name="Choi D."/>
        </authorList>
    </citation>
    <scope>NUCLEOTIDE SEQUENCE [LARGE SCALE GENOMIC DNA]</scope>
    <source>
        <strain evidence="2">cv. CM334</strain>
    </source>
</reference>
<gene>
    <name evidence="1" type="ORF">T459_05618</name>
</gene>
<dbReference type="EMBL" id="AYRZ02000002">
    <property type="protein sequence ID" value="PHT90505.1"/>
    <property type="molecule type" value="Genomic_DNA"/>
</dbReference>
<reference evidence="1 2" key="1">
    <citation type="journal article" date="2014" name="Nat. Genet.">
        <title>Genome sequence of the hot pepper provides insights into the evolution of pungency in Capsicum species.</title>
        <authorList>
            <person name="Kim S."/>
            <person name="Park M."/>
            <person name="Yeom S.I."/>
            <person name="Kim Y.M."/>
            <person name="Lee J.M."/>
            <person name="Lee H.A."/>
            <person name="Seo E."/>
            <person name="Choi J."/>
            <person name="Cheong K."/>
            <person name="Kim K.T."/>
            <person name="Jung K."/>
            <person name="Lee G.W."/>
            <person name="Oh S.K."/>
            <person name="Bae C."/>
            <person name="Kim S.B."/>
            <person name="Lee H.Y."/>
            <person name="Kim S.Y."/>
            <person name="Kim M.S."/>
            <person name="Kang B.C."/>
            <person name="Jo Y.D."/>
            <person name="Yang H.B."/>
            <person name="Jeong H.J."/>
            <person name="Kang W.H."/>
            <person name="Kwon J.K."/>
            <person name="Shin C."/>
            <person name="Lim J.Y."/>
            <person name="Park J.H."/>
            <person name="Huh J.H."/>
            <person name="Kim J.S."/>
            <person name="Kim B.D."/>
            <person name="Cohen O."/>
            <person name="Paran I."/>
            <person name="Suh M.C."/>
            <person name="Lee S.B."/>
            <person name="Kim Y.K."/>
            <person name="Shin Y."/>
            <person name="Noh S.J."/>
            <person name="Park J."/>
            <person name="Seo Y.S."/>
            <person name="Kwon S.Y."/>
            <person name="Kim H.A."/>
            <person name="Park J.M."/>
            <person name="Kim H.J."/>
            <person name="Choi S.B."/>
            <person name="Bosland P.W."/>
            <person name="Reeves G."/>
            <person name="Jo S.H."/>
            <person name="Lee B.W."/>
            <person name="Cho H.T."/>
            <person name="Choi H.S."/>
            <person name="Lee M.S."/>
            <person name="Yu Y."/>
            <person name="Do Choi Y."/>
            <person name="Park B.S."/>
            <person name="van Deynze A."/>
            <person name="Ashrafi H."/>
            <person name="Hill T."/>
            <person name="Kim W.T."/>
            <person name="Pai H.S."/>
            <person name="Ahn H.K."/>
            <person name="Yeam I."/>
            <person name="Giovannoni J.J."/>
            <person name="Rose J.K."/>
            <person name="Sorensen I."/>
            <person name="Lee S.J."/>
            <person name="Kim R.W."/>
            <person name="Choi I.Y."/>
            <person name="Choi B.S."/>
            <person name="Lim J.S."/>
            <person name="Lee Y.H."/>
            <person name="Choi D."/>
        </authorList>
    </citation>
    <scope>NUCLEOTIDE SEQUENCE [LARGE SCALE GENOMIC DNA]</scope>
    <source>
        <strain evidence="2">cv. CM334</strain>
    </source>
</reference>
<dbReference type="Proteomes" id="UP000222542">
    <property type="component" value="Unassembled WGS sequence"/>
</dbReference>
<evidence type="ECO:0000313" key="1">
    <source>
        <dbReference type="EMBL" id="PHT90505.1"/>
    </source>
</evidence>
<dbReference type="Gramene" id="PHT90505">
    <property type="protein sequence ID" value="PHT90505"/>
    <property type="gene ID" value="T459_05618"/>
</dbReference>
<dbReference type="Gene3D" id="1.25.10.10">
    <property type="entry name" value="Leucine-rich Repeat Variant"/>
    <property type="match status" value="2"/>
</dbReference>
<dbReference type="AlphaFoldDB" id="A0A2G3A8C9"/>
<organism evidence="1 2">
    <name type="scientific">Capsicum annuum</name>
    <name type="common">Capsicum pepper</name>
    <dbReference type="NCBI Taxonomy" id="4072"/>
    <lineage>
        <taxon>Eukaryota</taxon>
        <taxon>Viridiplantae</taxon>
        <taxon>Streptophyta</taxon>
        <taxon>Embryophyta</taxon>
        <taxon>Tracheophyta</taxon>
        <taxon>Spermatophyta</taxon>
        <taxon>Magnoliopsida</taxon>
        <taxon>eudicotyledons</taxon>
        <taxon>Gunneridae</taxon>
        <taxon>Pentapetalae</taxon>
        <taxon>asterids</taxon>
        <taxon>lamiids</taxon>
        <taxon>Solanales</taxon>
        <taxon>Solanaceae</taxon>
        <taxon>Solanoideae</taxon>
        <taxon>Capsiceae</taxon>
        <taxon>Capsicum</taxon>
    </lineage>
</organism>
<dbReference type="InterPro" id="IPR016024">
    <property type="entry name" value="ARM-type_fold"/>
</dbReference>
<keyword evidence="2" id="KW-1185">Reference proteome</keyword>
<name>A0A2G3A8C9_CAPAN</name>
<evidence type="ECO:0000313" key="2">
    <source>
        <dbReference type="Proteomes" id="UP000222542"/>
    </source>
</evidence>
<dbReference type="InterPro" id="IPR050517">
    <property type="entry name" value="DDR_Repair_Kinase"/>
</dbReference>